<accession>A0AAD6WWI7</accession>
<dbReference type="Proteomes" id="UP001218188">
    <property type="component" value="Unassembled WGS sequence"/>
</dbReference>
<reference evidence="1" key="1">
    <citation type="submission" date="2023-03" db="EMBL/GenBank/DDBJ databases">
        <title>Massive genome expansion in bonnet fungi (Mycena s.s.) driven by repeated elements and novel gene families across ecological guilds.</title>
        <authorList>
            <consortium name="Lawrence Berkeley National Laboratory"/>
            <person name="Harder C.B."/>
            <person name="Miyauchi S."/>
            <person name="Viragh M."/>
            <person name="Kuo A."/>
            <person name="Thoen E."/>
            <person name="Andreopoulos B."/>
            <person name="Lu D."/>
            <person name="Skrede I."/>
            <person name="Drula E."/>
            <person name="Henrissat B."/>
            <person name="Morin E."/>
            <person name="Kohler A."/>
            <person name="Barry K."/>
            <person name="LaButti K."/>
            <person name="Morin E."/>
            <person name="Salamov A."/>
            <person name="Lipzen A."/>
            <person name="Mereny Z."/>
            <person name="Hegedus B."/>
            <person name="Baldrian P."/>
            <person name="Stursova M."/>
            <person name="Weitz H."/>
            <person name="Taylor A."/>
            <person name="Grigoriev I.V."/>
            <person name="Nagy L.G."/>
            <person name="Martin F."/>
            <person name="Kauserud H."/>
        </authorList>
    </citation>
    <scope>NUCLEOTIDE SEQUENCE</scope>
    <source>
        <strain evidence="1">CBHHK200</strain>
    </source>
</reference>
<feature type="non-terminal residue" evidence="1">
    <location>
        <position position="1"/>
    </location>
</feature>
<protein>
    <submittedName>
        <fullName evidence="1">Uncharacterized protein</fullName>
    </submittedName>
</protein>
<sequence length="144" mass="16082">PILALPTCKHVKAEDSRTIYEVVMEAWRSSGAAEKVGRIWSWATDGDMIRRVAGYEAFLTQKLSHTSTSRIYGTLAGMAGLHLWTGPDDVTLDFKHLFKRKFRYSFIHVPPANTITGVCTLLRSPAGIAMNNGRIINPTMLARY</sequence>
<evidence type="ECO:0000313" key="2">
    <source>
        <dbReference type="Proteomes" id="UP001218188"/>
    </source>
</evidence>
<keyword evidence="2" id="KW-1185">Reference proteome</keyword>
<comment type="caution">
    <text evidence="1">The sequence shown here is derived from an EMBL/GenBank/DDBJ whole genome shotgun (WGS) entry which is preliminary data.</text>
</comment>
<dbReference type="EMBL" id="JARJCM010000145">
    <property type="protein sequence ID" value="KAJ7026001.1"/>
    <property type="molecule type" value="Genomic_DNA"/>
</dbReference>
<gene>
    <name evidence="1" type="ORF">C8F04DRAFT_966949</name>
</gene>
<organism evidence="1 2">
    <name type="scientific">Mycena alexandri</name>
    <dbReference type="NCBI Taxonomy" id="1745969"/>
    <lineage>
        <taxon>Eukaryota</taxon>
        <taxon>Fungi</taxon>
        <taxon>Dikarya</taxon>
        <taxon>Basidiomycota</taxon>
        <taxon>Agaricomycotina</taxon>
        <taxon>Agaricomycetes</taxon>
        <taxon>Agaricomycetidae</taxon>
        <taxon>Agaricales</taxon>
        <taxon>Marasmiineae</taxon>
        <taxon>Mycenaceae</taxon>
        <taxon>Mycena</taxon>
    </lineage>
</organism>
<evidence type="ECO:0000313" key="1">
    <source>
        <dbReference type="EMBL" id="KAJ7026001.1"/>
    </source>
</evidence>
<proteinExistence type="predicted"/>
<name>A0AAD6WWI7_9AGAR</name>
<dbReference type="AlphaFoldDB" id="A0AAD6WWI7"/>